<evidence type="ECO:0000256" key="5">
    <source>
        <dbReference type="ARBA" id="ARBA00022692"/>
    </source>
</evidence>
<feature type="transmembrane region" description="Helical" evidence="10">
    <location>
        <begin position="360"/>
        <end position="380"/>
    </location>
</feature>
<evidence type="ECO:0000256" key="3">
    <source>
        <dbReference type="ARBA" id="ARBA00022475"/>
    </source>
</evidence>
<feature type="transmembrane region" description="Helical" evidence="10">
    <location>
        <begin position="236"/>
        <end position="257"/>
    </location>
</feature>
<evidence type="ECO:0000256" key="10">
    <source>
        <dbReference type="SAM" id="Phobius"/>
    </source>
</evidence>
<dbReference type="NCBIfam" id="TIGR00933">
    <property type="entry name" value="2a38"/>
    <property type="match status" value="1"/>
</dbReference>
<dbReference type="Pfam" id="PF02386">
    <property type="entry name" value="TrkH"/>
    <property type="match status" value="1"/>
</dbReference>
<dbReference type="PANTHER" id="PTHR32024:SF1">
    <property type="entry name" value="KTR SYSTEM POTASSIUM UPTAKE PROTEIN B"/>
    <property type="match status" value="1"/>
</dbReference>
<feature type="transmembrane region" description="Helical" evidence="10">
    <location>
        <begin position="170"/>
        <end position="189"/>
    </location>
</feature>
<evidence type="ECO:0000256" key="4">
    <source>
        <dbReference type="ARBA" id="ARBA00022538"/>
    </source>
</evidence>
<evidence type="ECO:0000313" key="12">
    <source>
        <dbReference type="Proteomes" id="UP000199040"/>
    </source>
</evidence>
<keyword evidence="5 10" id="KW-0812">Transmembrane</keyword>
<keyword evidence="7 10" id="KW-1133">Transmembrane helix</keyword>
<dbReference type="PANTHER" id="PTHR32024">
    <property type="entry name" value="TRK SYSTEM POTASSIUM UPTAKE PROTEIN TRKG-RELATED"/>
    <property type="match status" value="1"/>
</dbReference>
<dbReference type="STRING" id="442341.SAMN04487959_10143"/>
<gene>
    <name evidence="11" type="ORF">SAMN04487959_10143</name>
</gene>
<keyword evidence="4" id="KW-0633">Potassium transport</keyword>
<feature type="transmembrane region" description="Helical" evidence="10">
    <location>
        <begin position="201"/>
        <end position="224"/>
    </location>
</feature>
<organism evidence="11 12">
    <name type="scientific">Modicisalibacter xianhensis</name>
    <dbReference type="NCBI Taxonomy" id="442341"/>
    <lineage>
        <taxon>Bacteria</taxon>
        <taxon>Pseudomonadati</taxon>
        <taxon>Pseudomonadota</taxon>
        <taxon>Gammaproteobacteria</taxon>
        <taxon>Oceanospirillales</taxon>
        <taxon>Halomonadaceae</taxon>
        <taxon>Modicisalibacter</taxon>
    </lineage>
</organism>
<feature type="transmembrane region" description="Helical" evidence="10">
    <location>
        <begin position="20"/>
        <end position="44"/>
    </location>
</feature>
<accession>A0A1I2XSW9</accession>
<dbReference type="InterPro" id="IPR003445">
    <property type="entry name" value="Cat_transpt"/>
</dbReference>
<dbReference type="AlphaFoldDB" id="A0A1I2XSW9"/>
<evidence type="ECO:0000313" key="11">
    <source>
        <dbReference type="EMBL" id="SFH16573.1"/>
    </source>
</evidence>
<keyword evidence="8" id="KW-0406">Ion transport</keyword>
<evidence type="ECO:0000256" key="7">
    <source>
        <dbReference type="ARBA" id="ARBA00022989"/>
    </source>
</evidence>
<evidence type="ECO:0000256" key="1">
    <source>
        <dbReference type="ARBA" id="ARBA00004651"/>
    </source>
</evidence>
<dbReference type="GO" id="GO:0005886">
    <property type="term" value="C:plasma membrane"/>
    <property type="evidence" value="ECO:0007669"/>
    <property type="project" value="UniProtKB-SubCell"/>
</dbReference>
<proteinExistence type="predicted"/>
<evidence type="ECO:0000256" key="9">
    <source>
        <dbReference type="ARBA" id="ARBA00023136"/>
    </source>
</evidence>
<sequence length="455" mass="49028">MMRFRQRLAKPFKRVPYGRVIPLSPPQVILLGFIALIILGTLLLSSSAVTGMPMSWHEALFTATSAVTVTGLTVVDTAQMSALGQIVVLGLIQVGGLGFMTFAALMMALLGMRLPLQQQNMVRETLHNTSYSGVMRLVRLVILFTLTAELAGALLLALTWVPEFGWAQGLWVSAFHAVSAFNNAGFSILPQGLVPWVADPLVNGVMSLLFVIGGLGFIVIAELVEWRRQRRLSLHARIVLHATLWLSLSAMLLLLLLEWNNPYTLGGLESIFARLQAAWFQAVTPRSAGFSTVNMDLLTAPATLLIMLLMFIGAGSGSTASGIKVSTFVVVLLVARSFLRGSTQPAIFRRAIPEETVFKAIAVSLAGMLLVFASLFMLTLTETGKTFIDLAFEAVSAFGTVGLSRGITEALSVPGQLTLCVTMLLGRVGPISLGYFITTRQAPGIRYAEGHVHIG</sequence>
<dbReference type="RefSeq" id="WP_244890825.1">
    <property type="nucleotide sequence ID" value="NZ_FOPY01000001.1"/>
</dbReference>
<dbReference type="EMBL" id="FOPY01000001">
    <property type="protein sequence ID" value="SFH16573.1"/>
    <property type="molecule type" value="Genomic_DNA"/>
</dbReference>
<comment type="subcellular location">
    <subcellularLocation>
        <location evidence="1">Cell membrane</location>
        <topology evidence="1">Multi-pass membrane protein</topology>
    </subcellularLocation>
</comment>
<dbReference type="InterPro" id="IPR004772">
    <property type="entry name" value="TrkH"/>
</dbReference>
<feature type="transmembrane region" description="Helical" evidence="10">
    <location>
        <begin position="87"/>
        <end position="114"/>
    </location>
</feature>
<protein>
    <submittedName>
        <fullName evidence="11">Trk system potassium uptake protein TrkH</fullName>
    </submittedName>
</protein>
<feature type="transmembrane region" description="Helical" evidence="10">
    <location>
        <begin position="134"/>
        <end position="158"/>
    </location>
</feature>
<feature type="transmembrane region" description="Helical" evidence="10">
    <location>
        <begin position="56"/>
        <end position="75"/>
    </location>
</feature>
<evidence type="ECO:0000256" key="2">
    <source>
        <dbReference type="ARBA" id="ARBA00022448"/>
    </source>
</evidence>
<dbReference type="GO" id="GO:0015379">
    <property type="term" value="F:potassium:chloride symporter activity"/>
    <property type="evidence" value="ECO:0007669"/>
    <property type="project" value="InterPro"/>
</dbReference>
<dbReference type="Proteomes" id="UP000199040">
    <property type="component" value="Unassembled WGS sequence"/>
</dbReference>
<reference evidence="11 12" key="1">
    <citation type="submission" date="2016-10" db="EMBL/GenBank/DDBJ databases">
        <authorList>
            <person name="de Groot N.N."/>
        </authorList>
    </citation>
    <scope>NUCLEOTIDE SEQUENCE [LARGE SCALE GENOMIC DNA]</scope>
    <source>
        <strain evidence="11 12">CGMCC 1.6848</strain>
    </source>
</reference>
<evidence type="ECO:0000256" key="6">
    <source>
        <dbReference type="ARBA" id="ARBA00022958"/>
    </source>
</evidence>
<keyword evidence="12" id="KW-1185">Reference proteome</keyword>
<feature type="transmembrane region" description="Helical" evidence="10">
    <location>
        <begin position="320"/>
        <end position="339"/>
    </location>
</feature>
<keyword evidence="2" id="KW-0813">Transport</keyword>
<keyword evidence="6" id="KW-0630">Potassium</keyword>
<keyword evidence="3" id="KW-1003">Cell membrane</keyword>
<name>A0A1I2XSW9_9GAMM</name>
<keyword evidence="9 10" id="KW-0472">Membrane</keyword>
<evidence type="ECO:0000256" key="8">
    <source>
        <dbReference type="ARBA" id="ARBA00023065"/>
    </source>
</evidence>